<dbReference type="InParanoid" id="A0A671UJI2"/>
<dbReference type="PROSITE" id="PS51450">
    <property type="entry name" value="LRR"/>
    <property type="match status" value="2"/>
</dbReference>
<dbReference type="SUPFAM" id="SSF52075">
    <property type="entry name" value="Outer arm dynein light chain 1"/>
    <property type="match status" value="1"/>
</dbReference>
<reference evidence="3" key="2">
    <citation type="submission" date="2025-08" db="UniProtKB">
        <authorList>
            <consortium name="Ensembl"/>
        </authorList>
    </citation>
    <scope>IDENTIFICATION</scope>
</reference>
<protein>
    <submittedName>
        <fullName evidence="3">Uncharacterized protein</fullName>
    </submittedName>
</protein>
<dbReference type="GeneTree" id="ENSGT00940000163898"/>
<sequence length="113" mass="12656">MICLRVLKLEHNKLTSIHGLAGAENLDWLLFSASSLAGLESVRRLQRLSLDHNQLISTKGLRDVYTLLHLNCSHNHLASVEGLENSALLNTLDLRANSLTEVKQKTKQKTLLF</sequence>
<accession>A0A671UJI2</accession>
<evidence type="ECO:0000313" key="4">
    <source>
        <dbReference type="Proteomes" id="UP000472265"/>
    </source>
</evidence>
<proteinExistence type="predicted"/>
<dbReference type="Proteomes" id="UP000472265">
    <property type="component" value="Chromosome 8"/>
</dbReference>
<reference evidence="3" key="3">
    <citation type="submission" date="2025-09" db="UniProtKB">
        <authorList>
            <consortium name="Ensembl"/>
        </authorList>
    </citation>
    <scope>IDENTIFICATION</scope>
</reference>
<evidence type="ECO:0000313" key="3">
    <source>
        <dbReference type="Ensembl" id="ENSSAUP00010014562.1"/>
    </source>
</evidence>
<keyword evidence="2" id="KW-0677">Repeat</keyword>
<evidence type="ECO:0000256" key="1">
    <source>
        <dbReference type="ARBA" id="ARBA00022614"/>
    </source>
</evidence>
<reference evidence="3" key="1">
    <citation type="submission" date="2021-04" db="EMBL/GenBank/DDBJ databases">
        <authorList>
            <consortium name="Wellcome Sanger Institute Data Sharing"/>
        </authorList>
    </citation>
    <scope>NUCLEOTIDE SEQUENCE [LARGE SCALE GENOMIC DNA]</scope>
</reference>
<dbReference type="InterPro" id="IPR001611">
    <property type="entry name" value="Leu-rich_rpt"/>
</dbReference>
<dbReference type="AlphaFoldDB" id="A0A671UJI2"/>
<keyword evidence="1" id="KW-0433">Leucine-rich repeat</keyword>
<dbReference type="Ensembl" id="ENSSAUT00010015446.1">
    <property type="protein sequence ID" value="ENSSAUP00010014562.1"/>
    <property type="gene ID" value="ENSSAUG00010006792.1"/>
</dbReference>
<keyword evidence="4" id="KW-1185">Reference proteome</keyword>
<dbReference type="PANTHER" id="PTHR46652">
    <property type="entry name" value="LEUCINE-RICH REPEAT AND IQ DOMAIN-CONTAINING PROTEIN 1-RELATED"/>
    <property type="match status" value="1"/>
</dbReference>
<organism evidence="3 4">
    <name type="scientific">Sparus aurata</name>
    <name type="common">Gilthead sea bream</name>
    <dbReference type="NCBI Taxonomy" id="8175"/>
    <lineage>
        <taxon>Eukaryota</taxon>
        <taxon>Metazoa</taxon>
        <taxon>Chordata</taxon>
        <taxon>Craniata</taxon>
        <taxon>Vertebrata</taxon>
        <taxon>Euteleostomi</taxon>
        <taxon>Actinopterygii</taxon>
        <taxon>Neopterygii</taxon>
        <taxon>Teleostei</taxon>
        <taxon>Neoteleostei</taxon>
        <taxon>Acanthomorphata</taxon>
        <taxon>Eupercaria</taxon>
        <taxon>Spariformes</taxon>
        <taxon>Sparidae</taxon>
        <taxon>Sparus</taxon>
    </lineage>
</organism>
<name>A0A671UJI2_SPAAU</name>
<evidence type="ECO:0000256" key="2">
    <source>
        <dbReference type="ARBA" id="ARBA00022737"/>
    </source>
</evidence>
<dbReference type="InterPro" id="IPR050836">
    <property type="entry name" value="SDS22/Internalin_LRR"/>
</dbReference>
<dbReference type="Gene3D" id="3.80.10.10">
    <property type="entry name" value="Ribonuclease Inhibitor"/>
    <property type="match status" value="1"/>
</dbReference>
<dbReference type="PANTHER" id="PTHR46652:SF7">
    <property type="entry name" value="LEUCINE-RICH REPEAT AND IQ DOMAIN-CONTAINING PROTEIN 1"/>
    <property type="match status" value="1"/>
</dbReference>
<dbReference type="InterPro" id="IPR032675">
    <property type="entry name" value="LRR_dom_sf"/>
</dbReference>